<keyword evidence="3 4" id="KW-0998">Cell outer membrane</keyword>
<dbReference type="GO" id="GO:0051205">
    <property type="term" value="P:protein insertion into membrane"/>
    <property type="evidence" value="ECO:0007669"/>
    <property type="project" value="UniProtKB-UniRule"/>
</dbReference>
<organism evidence="6 7">
    <name type="scientific">Sediminicurvatus halobius</name>
    <dbReference type="NCBI Taxonomy" id="2182432"/>
    <lineage>
        <taxon>Bacteria</taxon>
        <taxon>Pseudomonadati</taxon>
        <taxon>Pseudomonadota</taxon>
        <taxon>Gammaproteobacteria</taxon>
        <taxon>Chromatiales</taxon>
        <taxon>Ectothiorhodospiraceae</taxon>
        <taxon>Sediminicurvatus</taxon>
    </lineage>
</organism>
<dbReference type="Gene3D" id="3.30.1450.10">
    <property type="match status" value="1"/>
</dbReference>
<dbReference type="GO" id="GO:0030674">
    <property type="term" value="F:protein-macromolecule adaptor activity"/>
    <property type="evidence" value="ECO:0007669"/>
    <property type="project" value="TreeGrafter"/>
</dbReference>
<accession>A0A2U2N595</accession>
<comment type="subcellular location">
    <subcellularLocation>
        <location evidence="4">Cell outer membrane</location>
    </subcellularLocation>
</comment>
<evidence type="ECO:0000256" key="2">
    <source>
        <dbReference type="ARBA" id="ARBA00023136"/>
    </source>
</evidence>
<proteinExistence type="inferred from homology"/>
<dbReference type="Proteomes" id="UP000245474">
    <property type="component" value="Unassembled WGS sequence"/>
</dbReference>
<evidence type="ECO:0000313" key="7">
    <source>
        <dbReference type="Proteomes" id="UP000245474"/>
    </source>
</evidence>
<keyword evidence="1 4" id="KW-0732">Signal</keyword>
<dbReference type="InterPro" id="IPR026592">
    <property type="entry name" value="BamE"/>
</dbReference>
<dbReference type="PANTHER" id="PTHR37482">
    <property type="entry name" value="OUTER MEMBRANE PROTEIN ASSEMBLY FACTOR BAME"/>
    <property type="match status" value="1"/>
</dbReference>
<dbReference type="InterPro" id="IPR007450">
    <property type="entry name" value="BamE_dom"/>
</dbReference>
<evidence type="ECO:0000256" key="4">
    <source>
        <dbReference type="HAMAP-Rule" id="MF_00925"/>
    </source>
</evidence>
<dbReference type="Pfam" id="PF04355">
    <property type="entry name" value="BamE"/>
    <property type="match status" value="1"/>
</dbReference>
<comment type="subunit">
    <text evidence="4">Part of the Bam complex.</text>
</comment>
<evidence type="ECO:0000313" key="6">
    <source>
        <dbReference type="EMBL" id="PWG64243.1"/>
    </source>
</evidence>
<keyword evidence="2 4" id="KW-0472">Membrane</keyword>
<keyword evidence="7" id="KW-1185">Reference proteome</keyword>
<comment type="similarity">
    <text evidence="4">Belongs to the BamE family.</text>
</comment>
<dbReference type="InterPro" id="IPR037873">
    <property type="entry name" value="BamE-like"/>
</dbReference>
<dbReference type="EMBL" id="QFFI01000006">
    <property type="protein sequence ID" value="PWG64243.1"/>
    <property type="molecule type" value="Genomic_DNA"/>
</dbReference>
<evidence type="ECO:0000256" key="1">
    <source>
        <dbReference type="ARBA" id="ARBA00022729"/>
    </source>
</evidence>
<name>A0A2U2N595_9GAMM</name>
<gene>
    <name evidence="4" type="primary">bamE</name>
    <name evidence="6" type="ORF">DEM34_04965</name>
</gene>
<evidence type="ECO:0000256" key="3">
    <source>
        <dbReference type="ARBA" id="ARBA00023237"/>
    </source>
</evidence>
<protein>
    <recommendedName>
        <fullName evidence="4">Outer membrane protein assembly factor BamE</fullName>
    </recommendedName>
</protein>
<comment type="function">
    <text evidence="4">Part of the outer membrane protein assembly complex, which is involved in assembly and insertion of beta-barrel proteins into the outer membrane.</text>
</comment>
<feature type="domain" description="Outer membrane protein assembly factor BamE" evidence="5">
    <location>
        <begin position="41"/>
        <end position="111"/>
    </location>
</feature>
<sequence length="131" mass="14547">MIPVYTLIRTLPVCISLLALTACASLVDSLPIVYKPHIRQGTVITEEAVTQLERGMSPRQVRFLLGSPTLQHPFADERWDYVQRVVPRSDDELEPVSRRLTLYFEDEALVGARGDFVAADSPLRAGIPADG</sequence>
<comment type="caution">
    <text evidence="6">The sequence shown here is derived from an EMBL/GenBank/DDBJ whole genome shotgun (WGS) entry which is preliminary data.</text>
</comment>
<dbReference type="PANTHER" id="PTHR37482:SF1">
    <property type="entry name" value="OUTER MEMBRANE PROTEIN ASSEMBLY FACTOR BAME"/>
    <property type="match status" value="1"/>
</dbReference>
<dbReference type="GO" id="GO:0043165">
    <property type="term" value="P:Gram-negative-bacterium-type cell outer membrane assembly"/>
    <property type="evidence" value="ECO:0007669"/>
    <property type="project" value="UniProtKB-UniRule"/>
</dbReference>
<reference evidence="6 7" key="1">
    <citation type="submission" date="2018-05" db="EMBL/GenBank/DDBJ databases">
        <title>Spiribacter halobius sp. nov., a moderately halophilic bacterium isolated from marine solar saltern.</title>
        <authorList>
            <person name="Zheng W.-S."/>
            <person name="Lu D.-C."/>
            <person name="Du Z.-J."/>
        </authorList>
    </citation>
    <scope>NUCLEOTIDE SEQUENCE [LARGE SCALE GENOMIC DNA]</scope>
    <source>
        <strain evidence="6 7">E85</strain>
    </source>
</reference>
<dbReference type="GO" id="GO:1990063">
    <property type="term" value="C:Bam protein complex"/>
    <property type="evidence" value="ECO:0007669"/>
    <property type="project" value="TreeGrafter"/>
</dbReference>
<dbReference type="AlphaFoldDB" id="A0A2U2N595"/>
<evidence type="ECO:0000259" key="5">
    <source>
        <dbReference type="Pfam" id="PF04355"/>
    </source>
</evidence>
<dbReference type="HAMAP" id="MF_00925">
    <property type="entry name" value="OM_assembly_BamE"/>
    <property type="match status" value="1"/>
</dbReference>